<evidence type="ECO:0000259" key="2">
    <source>
        <dbReference type="Pfam" id="PF01471"/>
    </source>
</evidence>
<dbReference type="PANTHER" id="PTHR41533:SF2">
    <property type="entry name" value="BLR7131 PROTEIN"/>
    <property type="match status" value="1"/>
</dbReference>
<sequence length="538" mass="60130">MIVSFFVIAAFFVPSASAAFAPSTTRTTEVIGEIRRQLNDEESLPLPVRARLDDLSAFYDERDSAPLWIGTNNIPVLLARMERSAFDGLSSDNYPLSFLREISSNATEAGEADLARVELWFSAHFLRFAEDIKVGRVVPRMVYPSAYMPRKSINGANVLNAVMQLGDLASFFRAWEPYNPTYRQLRRHLALYREIELEGGFEAMAPGPDLNIGDSGPRVDALRRRLEVEGLLDPLPAGTQFDAPLADALRKAQKRYGVPLTGRLDQQTTIAFNIPAERRVEQIELAMERQRWLPELVQGLTLLVDKQQNILQLIDNGRVRKTISAYPNCPDRNAVITAGSLTQATINPAWHVPTDYIVGELLDELRTDPAALAGRGYSLRLDNAPAPLSAFPWAAFSKREIKARGESFDIRLAPVAQNPLGRFRVSFAKAANLFFFDIPEAPDARDYCNPYLPGSGFGIVDGLEFVQDLVDPRVMPVNDFEDIVKRGETITFKPRDDAIVVVLYQSAWITEDGDIRFGHDLHGEDRRLREALLGRTVG</sequence>
<evidence type="ECO:0000313" key="5">
    <source>
        <dbReference type="Proteomes" id="UP000433101"/>
    </source>
</evidence>
<dbReference type="SUPFAM" id="SSF47090">
    <property type="entry name" value="PGBD-like"/>
    <property type="match status" value="1"/>
</dbReference>
<comment type="caution">
    <text evidence="4">The sequence shown here is derived from an EMBL/GenBank/DDBJ whole genome shotgun (WGS) entry which is preliminary data.</text>
</comment>
<dbReference type="Pfam" id="PF01471">
    <property type="entry name" value="PG_binding_1"/>
    <property type="match status" value="1"/>
</dbReference>
<dbReference type="Pfam" id="PF20142">
    <property type="entry name" value="Scaffold"/>
    <property type="match status" value="1"/>
</dbReference>
<dbReference type="RefSeq" id="WP_160777502.1">
    <property type="nucleotide sequence ID" value="NZ_WUMV01000010.1"/>
</dbReference>
<dbReference type="InterPro" id="IPR036366">
    <property type="entry name" value="PGBDSf"/>
</dbReference>
<accession>A0A7X3LY58</accession>
<evidence type="ECO:0000259" key="3">
    <source>
        <dbReference type="Pfam" id="PF20142"/>
    </source>
</evidence>
<evidence type="ECO:0008006" key="6">
    <source>
        <dbReference type="Google" id="ProtNLM"/>
    </source>
</evidence>
<evidence type="ECO:0000256" key="1">
    <source>
        <dbReference type="SAM" id="SignalP"/>
    </source>
</evidence>
<dbReference type="PANTHER" id="PTHR41533">
    <property type="entry name" value="L,D-TRANSPEPTIDASE HI_1667-RELATED"/>
    <property type="match status" value="1"/>
</dbReference>
<name>A0A7X3LY58_9HYPH</name>
<dbReference type="EMBL" id="WUMV01000010">
    <property type="protein sequence ID" value="MXN67250.1"/>
    <property type="molecule type" value="Genomic_DNA"/>
</dbReference>
<gene>
    <name evidence="4" type="ORF">GR183_20270</name>
</gene>
<dbReference type="AlphaFoldDB" id="A0A7X3LY58"/>
<proteinExistence type="predicted"/>
<dbReference type="InterPro" id="IPR052905">
    <property type="entry name" value="LD-transpeptidase_YkuD-like"/>
</dbReference>
<dbReference type="Gene3D" id="1.10.101.10">
    <property type="entry name" value="PGBD-like superfamily/PGBD"/>
    <property type="match status" value="1"/>
</dbReference>
<feature type="domain" description="L,D-transpeptidase scaffold" evidence="3">
    <location>
        <begin position="54"/>
        <end position="189"/>
    </location>
</feature>
<keyword evidence="1" id="KW-0732">Signal</keyword>
<protein>
    <recommendedName>
        <fullName evidence="6">Murein L,D-transpeptidase YcbB/YkuD</fullName>
    </recommendedName>
</protein>
<feature type="chain" id="PRO_5030629933" description="Murein L,D-transpeptidase YcbB/YkuD" evidence="1">
    <location>
        <begin position="19"/>
        <end position="538"/>
    </location>
</feature>
<dbReference type="InterPro" id="IPR002477">
    <property type="entry name" value="Peptidoglycan-bd-like"/>
</dbReference>
<evidence type="ECO:0000313" key="4">
    <source>
        <dbReference type="EMBL" id="MXN67250.1"/>
    </source>
</evidence>
<dbReference type="Proteomes" id="UP000433101">
    <property type="component" value="Unassembled WGS sequence"/>
</dbReference>
<organism evidence="4 5">
    <name type="scientific">Stappia sediminis</name>
    <dbReference type="NCBI Taxonomy" id="2692190"/>
    <lineage>
        <taxon>Bacteria</taxon>
        <taxon>Pseudomonadati</taxon>
        <taxon>Pseudomonadota</taxon>
        <taxon>Alphaproteobacteria</taxon>
        <taxon>Hyphomicrobiales</taxon>
        <taxon>Stappiaceae</taxon>
        <taxon>Stappia</taxon>
    </lineage>
</organism>
<reference evidence="4 5" key="1">
    <citation type="submission" date="2019-12" db="EMBL/GenBank/DDBJ databases">
        <authorList>
            <person name="Li M."/>
        </authorList>
    </citation>
    <scope>NUCLEOTIDE SEQUENCE [LARGE SCALE GENOMIC DNA]</scope>
    <source>
        <strain evidence="4 5">GBMRC 2046</strain>
    </source>
</reference>
<dbReference type="InterPro" id="IPR045380">
    <property type="entry name" value="LD_TPept_scaffold_dom"/>
</dbReference>
<feature type="domain" description="Peptidoglycan binding-like" evidence="2">
    <location>
        <begin position="215"/>
        <end position="268"/>
    </location>
</feature>
<feature type="signal peptide" evidence="1">
    <location>
        <begin position="1"/>
        <end position="18"/>
    </location>
</feature>
<keyword evidence="5" id="KW-1185">Reference proteome</keyword>
<dbReference type="InterPro" id="IPR036365">
    <property type="entry name" value="PGBD-like_sf"/>
</dbReference>